<organism evidence="2 3">
    <name type="scientific">Ganoderma sinense ZZ0214-1</name>
    <dbReference type="NCBI Taxonomy" id="1077348"/>
    <lineage>
        <taxon>Eukaryota</taxon>
        <taxon>Fungi</taxon>
        <taxon>Dikarya</taxon>
        <taxon>Basidiomycota</taxon>
        <taxon>Agaricomycotina</taxon>
        <taxon>Agaricomycetes</taxon>
        <taxon>Polyporales</taxon>
        <taxon>Polyporaceae</taxon>
        <taxon>Ganoderma</taxon>
    </lineage>
</organism>
<dbReference type="EMBL" id="AYKW01000011">
    <property type="protein sequence ID" value="PIL32313.1"/>
    <property type="molecule type" value="Genomic_DNA"/>
</dbReference>
<evidence type="ECO:0000313" key="3">
    <source>
        <dbReference type="Proteomes" id="UP000230002"/>
    </source>
</evidence>
<proteinExistence type="predicted"/>
<name>A0A2G8SEY2_9APHY</name>
<sequence>MQFSLTTALVVLAAIVGAVVGAEMHTVRFNNICGVGTPMLIQGEDVLSHGEPYTADGPLNSTIAQVGGATPDNSAHERHYRPTDVTICPGECGFNGENCTLIETALENLSPDGSNSGSLTDINVRSPHKFNVAASFSYVGGCEGDGAFCNGPNCNPAPVSCEVDNVNLTITFCVKPVPRAARLGAARYFAKMGPGRNV</sequence>
<accession>A0A2G8SEY2</accession>
<keyword evidence="3" id="KW-1185">Reference proteome</keyword>
<evidence type="ECO:0000256" key="1">
    <source>
        <dbReference type="SAM" id="SignalP"/>
    </source>
</evidence>
<dbReference type="AlphaFoldDB" id="A0A2G8SEY2"/>
<feature type="signal peptide" evidence="1">
    <location>
        <begin position="1"/>
        <end position="21"/>
    </location>
</feature>
<protein>
    <submittedName>
        <fullName evidence="2">Uncharacterized protein</fullName>
    </submittedName>
</protein>
<dbReference type="STRING" id="1077348.A0A2G8SEY2"/>
<gene>
    <name evidence="2" type="ORF">GSI_05559</name>
</gene>
<keyword evidence="1" id="KW-0732">Signal</keyword>
<comment type="caution">
    <text evidence="2">The sequence shown here is derived from an EMBL/GenBank/DDBJ whole genome shotgun (WGS) entry which is preliminary data.</text>
</comment>
<reference evidence="2 3" key="1">
    <citation type="journal article" date="2015" name="Sci. Rep.">
        <title>Chromosome-level genome map provides insights into diverse defense mechanisms in the medicinal fungus Ganoderma sinense.</title>
        <authorList>
            <person name="Zhu Y."/>
            <person name="Xu J."/>
            <person name="Sun C."/>
            <person name="Zhou S."/>
            <person name="Xu H."/>
            <person name="Nelson D.R."/>
            <person name="Qian J."/>
            <person name="Song J."/>
            <person name="Luo H."/>
            <person name="Xiang L."/>
            <person name="Li Y."/>
            <person name="Xu Z."/>
            <person name="Ji A."/>
            <person name="Wang L."/>
            <person name="Lu S."/>
            <person name="Hayward A."/>
            <person name="Sun W."/>
            <person name="Li X."/>
            <person name="Schwartz D.C."/>
            <person name="Wang Y."/>
            <person name="Chen S."/>
        </authorList>
    </citation>
    <scope>NUCLEOTIDE SEQUENCE [LARGE SCALE GENOMIC DNA]</scope>
    <source>
        <strain evidence="2 3">ZZ0214-1</strain>
    </source>
</reference>
<evidence type="ECO:0000313" key="2">
    <source>
        <dbReference type="EMBL" id="PIL32313.1"/>
    </source>
</evidence>
<dbReference type="OrthoDB" id="3342934at2759"/>
<dbReference type="Proteomes" id="UP000230002">
    <property type="component" value="Unassembled WGS sequence"/>
</dbReference>
<feature type="chain" id="PRO_5013883350" evidence="1">
    <location>
        <begin position="22"/>
        <end position="198"/>
    </location>
</feature>